<gene>
    <name evidence="1" type="ORF">C8C77_11930</name>
</gene>
<comment type="caution">
    <text evidence="1">The sequence shown here is derived from an EMBL/GenBank/DDBJ whole genome shotgun (WGS) entry which is preliminary data.</text>
</comment>
<organism evidence="1 2">
    <name type="scientific">Halanaerobium saccharolyticum</name>
    <dbReference type="NCBI Taxonomy" id="43595"/>
    <lineage>
        <taxon>Bacteria</taxon>
        <taxon>Bacillati</taxon>
        <taxon>Bacillota</taxon>
        <taxon>Clostridia</taxon>
        <taxon>Halanaerobiales</taxon>
        <taxon>Halanaerobiaceae</taxon>
        <taxon>Halanaerobium</taxon>
    </lineage>
</organism>
<reference evidence="1 2" key="1">
    <citation type="submission" date="2019-03" db="EMBL/GenBank/DDBJ databases">
        <title>Subsurface microbial communities from deep shales in Ohio and West Virginia, USA.</title>
        <authorList>
            <person name="Wrighton K."/>
        </authorList>
    </citation>
    <scope>NUCLEOTIDE SEQUENCE [LARGE SCALE GENOMIC DNA]</scope>
    <source>
        <strain evidence="1 2">MSL9.2</strain>
    </source>
</reference>
<name>A0A4R7YWJ1_9FIRM</name>
<sequence>MKAEVKEKQLIPEVKRFDFRSFEKSKYRS</sequence>
<accession>A0A4R7YWJ1</accession>
<dbReference type="EMBL" id="SODA01000019">
    <property type="protein sequence ID" value="TDW01667.1"/>
    <property type="molecule type" value="Genomic_DNA"/>
</dbReference>
<dbReference type="AlphaFoldDB" id="A0A4R7YWJ1"/>
<evidence type="ECO:0000313" key="2">
    <source>
        <dbReference type="Proteomes" id="UP000294697"/>
    </source>
</evidence>
<proteinExistence type="predicted"/>
<protein>
    <submittedName>
        <fullName evidence="1">Uncharacterized protein</fullName>
    </submittedName>
</protein>
<dbReference type="Proteomes" id="UP000294697">
    <property type="component" value="Unassembled WGS sequence"/>
</dbReference>
<evidence type="ECO:0000313" key="1">
    <source>
        <dbReference type="EMBL" id="TDW01667.1"/>
    </source>
</evidence>